<sequence length="41" mass="4545">MPKVGKKAFPYTAKGKKSAQRYAKTTGQKVQKAKKASKRGY</sequence>
<reference evidence="2" key="1">
    <citation type="submission" date="2018-05" db="EMBL/GenBank/DDBJ databases">
        <authorList>
            <person name="Lanie J.A."/>
            <person name="Ng W.-L."/>
            <person name="Kazmierczak K.M."/>
            <person name="Andrzejewski T.M."/>
            <person name="Davidsen T.M."/>
            <person name="Wayne K.J."/>
            <person name="Tettelin H."/>
            <person name="Glass J.I."/>
            <person name="Rusch D."/>
            <person name="Podicherti R."/>
            <person name="Tsui H.-C.T."/>
            <person name="Winkler M.E."/>
        </authorList>
    </citation>
    <scope>NUCLEOTIDE SEQUENCE</scope>
</reference>
<feature type="region of interest" description="Disordered" evidence="1">
    <location>
        <begin position="1"/>
        <end position="41"/>
    </location>
</feature>
<name>A0A382T854_9ZZZZ</name>
<evidence type="ECO:0000313" key="2">
    <source>
        <dbReference type="EMBL" id="SVD18193.1"/>
    </source>
</evidence>
<proteinExistence type="predicted"/>
<dbReference type="AlphaFoldDB" id="A0A382T854"/>
<dbReference type="EMBL" id="UINC01134570">
    <property type="protein sequence ID" value="SVD18193.1"/>
    <property type="molecule type" value="Genomic_DNA"/>
</dbReference>
<accession>A0A382T854</accession>
<gene>
    <name evidence="2" type="ORF">METZ01_LOCUS371047</name>
</gene>
<organism evidence="2">
    <name type="scientific">marine metagenome</name>
    <dbReference type="NCBI Taxonomy" id="408172"/>
    <lineage>
        <taxon>unclassified sequences</taxon>
        <taxon>metagenomes</taxon>
        <taxon>ecological metagenomes</taxon>
    </lineage>
</organism>
<evidence type="ECO:0000256" key="1">
    <source>
        <dbReference type="SAM" id="MobiDB-lite"/>
    </source>
</evidence>
<feature type="compositionally biased region" description="Basic residues" evidence="1">
    <location>
        <begin position="31"/>
        <end position="41"/>
    </location>
</feature>
<protein>
    <submittedName>
        <fullName evidence="2">Uncharacterized protein</fullName>
    </submittedName>
</protein>